<dbReference type="CDD" id="cd03192">
    <property type="entry name" value="GST_C_Sigma_like"/>
    <property type="match status" value="1"/>
</dbReference>
<dbReference type="Gene3D" id="1.20.1050.10">
    <property type="match status" value="1"/>
</dbReference>
<evidence type="ECO:0000313" key="4">
    <source>
        <dbReference type="Proteomes" id="UP000075714"/>
    </source>
</evidence>
<dbReference type="OrthoDB" id="414243at2759"/>
<dbReference type="SFLD" id="SFLDG00363">
    <property type="entry name" value="AMPS_(cytGST):_Alpha-__Mu-__Pi"/>
    <property type="match status" value="1"/>
</dbReference>
<dbReference type="Gene3D" id="3.40.30.10">
    <property type="entry name" value="Glutaredoxin"/>
    <property type="match status" value="1"/>
</dbReference>
<dbReference type="Pfam" id="PF02798">
    <property type="entry name" value="GST_N"/>
    <property type="match status" value="1"/>
</dbReference>
<comment type="caution">
    <text evidence="3">The sequence shown here is derived from an EMBL/GenBank/DDBJ whole genome shotgun (WGS) entry which is preliminary data.</text>
</comment>
<dbReference type="PANTHER" id="PTHR11571:SF150">
    <property type="entry name" value="GLUTATHIONE S-TRANSFERASE"/>
    <property type="match status" value="1"/>
</dbReference>
<dbReference type="InterPro" id="IPR036282">
    <property type="entry name" value="Glutathione-S-Trfase_C_sf"/>
</dbReference>
<dbReference type="AlphaFoldDB" id="A0A150GAP4"/>
<evidence type="ECO:0000259" key="1">
    <source>
        <dbReference type="PROSITE" id="PS50404"/>
    </source>
</evidence>
<name>A0A150GAP4_GONPE</name>
<dbReference type="InterPro" id="IPR036249">
    <property type="entry name" value="Thioredoxin-like_sf"/>
</dbReference>
<dbReference type="PROSITE" id="PS50405">
    <property type="entry name" value="GST_CTER"/>
    <property type="match status" value="1"/>
</dbReference>
<dbReference type="PROSITE" id="PS50404">
    <property type="entry name" value="GST_NTER"/>
    <property type="match status" value="1"/>
</dbReference>
<organism evidence="3 4">
    <name type="scientific">Gonium pectorale</name>
    <name type="common">Green alga</name>
    <dbReference type="NCBI Taxonomy" id="33097"/>
    <lineage>
        <taxon>Eukaryota</taxon>
        <taxon>Viridiplantae</taxon>
        <taxon>Chlorophyta</taxon>
        <taxon>core chlorophytes</taxon>
        <taxon>Chlorophyceae</taxon>
        <taxon>CS clade</taxon>
        <taxon>Chlamydomonadales</taxon>
        <taxon>Volvocaceae</taxon>
        <taxon>Gonium</taxon>
    </lineage>
</organism>
<dbReference type="InterPro" id="IPR050213">
    <property type="entry name" value="GST_superfamily"/>
</dbReference>
<dbReference type="PANTHER" id="PTHR11571">
    <property type="entry name" value="GLUTATHIONE S-TRANSFERASE"/>
    <property type="match status" value="1"/>
</dbReference>
<dbReference type="SFLD" id="SFLDG01205">
    <property type="entry name" value="AMPS.1"/>
    <property type="match status" value="1"/>
</dbReference>
<dbReference type="InterPro" id="IPR004046">
    <property type="entry name" value="GST_C"/>
</dbReference>
<dbReference type="Proteomes" id="UP000075714">
    <property type="component" value="Unassembled WGS sequence"/>
</dbReference>
<dbReference type="CDD" id="cd03039">
    <property type="entry name" value="GST_N_Sigma_like"/>
    <property type="match status" value="1"/>
</dbReference>
<keyword evidence="4" id="KW-1185">Reference proteome</keyword>
<reference evidence="4" key="1">
    <citation type="journal article" date="2016" name="Nat. Commun.">
        <title>The Gonium pectorale genome demonstrates co-option of cell cycle regulation during the evolution of multicellularity.</title>
        <authorList>
            <person name="Hanschen E.R."/>
            <person name="Marriage T.N."/>
            <person name="Ferris P.J."/>
            <person name="Hamaji T."/>
            <person name="Toyoda A."/>
            <person name="Fujiyama A."/>
            <person name="Neme R."/>
            <person name="Noguchi H."/>
            <person name="Minakuchi Y."/>
            <person name="Suzuki M."/>
            <person name="Kawai-Toyooka H."/>
            <person name="Smith D.R."/>
            <person name="Sparks H."/>
            <person name="Anderson J."/>
            <person name="Bakaric R."/>
            <person name="Luria V."/>
            <person name="Karger A."/>
            <person name="Kirschner M.W."/>
            <person name="Durand P.M."/>
            <person name="Michod R.E."/>
            <person name="Nozaki H."/>
            <person name="Olson B.J."/>
        </authorList>
    </citation>
    <scope>NUCLEOTIDE SEQUENCE [LARGE SCALE GENOMIC DNA]</scope>
    <source>
        <strain evidence="4">NIES-2863</strain>
    </source>
</reference>
<dbReference type="InterPro" id="IPR010987">
    <property type="entry name" value="Glutathione-S-Trfase_C-like"/>
</dbReference>
<dbReference type="InterPro" id="IPR004045">
    <property type="entry name" value="Glutathione_S-Trfase_N"/>
</dbReference>
<dbReference type="SUPFAM" id="SSF52833">
    <property type="entry name" value="Thioredoxin-like"/>
    <property type="match status" value="1"/>
</dbReference>
<proteinExistence type="predicted"/>
<dbReference type="STRING" id="33097.A0A150GAP4"/>
<dbReference type="SFLD" id="SFLDS00019">
    <property type="entry name" value="Glutathione_Transferase_(cytos"/>
    <property type="match status" value="1"/>
</dbReference>
<evidence type="ECO:0000259" key="2">
    <source>
        <dbReference type="PROSITE" id="PS50405"/>
    </source>
</evidence>
<gene>
    <name evidence="3" type="ORF">GPECTOR_39g398</name>
</gene>
<dbReference type="SUPFAM" id="SSF47616">
    <property type="entry name" value="GST C-terminal domain-like"/>
    <property type="match status" value="1"/>
</dbReference>
<dbReference type="GO" id="GO:0004364">
    <property type="term" value="F:glutathione transferase activity"/>
    <property type="evidence" value="ECO:0007669"/>
    <property type="project" value="TreeGrafter"/>
</dbReference>
<feature type="domain" description="GST C-terminal" evidence="2">
    <location>
        <begin position="81"/>
        <end position="214"/>
    </location>
</feature>
<dbReference type="Pfam" id="PF14497">
    <property type="entry name" value="GST_C_3"/>
    <property type="match status" value="1"/>
</dbReference>
<dbReference type="GO" id="GO:0006749">
    <property type="term" value="P:glutathione metabolic process"/>
    <property type="evidence" value="ECO:0007669"/>
    <property type="project" value="TreeGrafter"/>
</dbReference>
<feature type="domain" description="GST N-terminal" evidence="1">
    <location>
        <begin position="1"/>
        <end position="79"/>
    </location>
</feature>
<sequence>MSLKLYYFALPGRGEVARLALNLGKVDFEEVIVDQTTWPQLKPTTPFGQVPILELPDGKKLAQSGAIDRYVAKLAGLYPEDPLQAALADQAAFHMADLWDLFSPTFRLQADEKIKARQEILATKGKEKLQQLAKLVETPSGFVAGDKLSYGDLIVYVYLCNLTCGFLDGVPSNLLDEYPVLKEYRNKIASLPGIKEFYEKRGEGLRAAFKPDSA</sequence>
<protein>
    <submittedName>
        <fullName evidence="3">Uncharacterized protein</fullName>
    </submittedName>
</protein>
<accession>A0A150GAP4</accession>
<dbReference type="InterPro" id="IPR040079">
    <property type="entry name" value="Glutathione_S-Trfase"/>
</dbReference>
<dbReference type="EMBL" id="LSYV01000040">
    <property type="protein sequence ID" value="KXZ46904.1"/>
    <property type="molecule type" value="Genomic_DNA"/>
</dbReference>
<evidence type="ECO:0000313" key="3">
    <source>
        <dbReference type="EMBL" id="KXZ46904.1"/>
    </source>
</evidence>